<dbReference type="GO" id="GO:0016853">
    <property type="term" value="F:isomerase activity"/>
    <property type="evidence" value="ECO:0007669"/>
    <property type="project" value="UniProtKB-KW"/>
</dbReference>
<sequence>MTSHLIFITGATGFIGSATALEALRAGYRLRISVRKEPQVTKLKTVLSEFADKLEFVIIPDITDRDAFSGKLDGVDYILHMASPLPHGIEKDTYFGPAIQGTTTILNEATKVPSIKKAVVTSSIAALLPLTGPPQGGVINENNDWDLSVDENGDFTGPNDAVTAFRLYHASKLLANNATWEFRERRKPPFAIVTLHPSFVYGHNLVQTTASEIKGSTNEMFWNALMTASPATLPNYVNIGDVAKAHIRALDPGVPDGSKYLLAGPSASWKDVSDTLKKYYPNEPFKLSAEAQGKSWPTDTSKAEKELGIEWRSVQQTVRELVDQNLRLRGSQL</sequence>
<dbReference type="InterPro" id="IPR036291">
    <property type="entry name" value="NAD(P)-bd_dom_sf"/>
</dbReference>
<dbReference type="InterPro" id="IPR050425">
    <property type="entry name" value="NAD(P)_dehydrat-like"/>
</dbReference>
<keyword evidence="1" id="KW-0560">Oxidoreductase</keyword>
<dbReference type="PANTHER" id="PTHR10366">
    <property type="entry name" value="NAD DEPENDENT EPIMERASE/DEHYDRATASE"/>
    <property type="match status" value="1"/>
</dbReference>
<reference evidence="4 5" key="1">
    <citation type="submission" date="2019-04" db="EMBL/GenBank/DDBJ databases">
        <title>Friends and foes A comparative genomics studyof 23 Aspergillus species from section Flavi.</title>
        <authorList>
            <consortium name="DOE Joint Genome Institute"/>
            <person name="Kjaerbolling I."/>
            <person name="Vesth T."/>
            <person name="Frisvad J.C."/>
            <person name="Nybo J.L."/>
            <person name="Theobald S."/>
            <person name="Kildgaard S."/>
            <person name="Isbrandt T."/>
            <person name="Kuo A."/>
            <person name="Sato A."/>
            <person name="Lyhne E.K."/>
            <person name="Kogle M.E."/>
            <person name="Wiebenga A."/>
            <person name="Kun R.S."/>
            <person name="Lubbers R.J."/>
            <person name="Makela M.R."/>
            <person name="Barry K."/>
            <person name="Chovatia M."/>
            <person name="Clum A."/>
            <person name="Daum C."/>
            <person name="Haridas S."/>
            <person name="He G."/>
            <person name="LaButti K."/>
            <person name="Lipzen A."/>
            <person name="Mondo S."/>
            <person name="Riley R."/>
            <person name="Salamov A."/>
            <person name="Simmons B.A."/>
            <person name="Magnuson J.K."/>
            <person name="Henrissat B."/>
            <person name="Mortensen U.H."/>
            <person name="Larsen T.O."/>
            <person name="Devries R.P."/>
            <person name="Grigoriev I.V."/>
            <person name="Machida M."/>
            <person name="Baker S.E."/>
            <person name="Andersen M.R."/>
        </authorList>
    </citation>
    <scope>NUCLEOTIDE SEQUENCE [LARGE SCALE GENOMIC DNA]</scope>
    <source>
        <strain evidence="4 5">IBT 29228</strain>
    </source>
</reference>
<feature type="domain" description="NAD-dependent epimerase/dehydratase" evidence="3">
    <location>
        <begin position="6"/>
        <end position="252"/>
    </location>
</feature>
<keyword evidence="4" id="KW-0413">Isomerase</keyword>
<dbReference type="PANTHER" id="PTHR10366:SF812">
    <property type="entry name" value="VPS9 DOMAIN-CONTAINING PROTEIN"/>
    <property type="match status" value="1"/>
</dbReference>
<name>A0A5N7AUJ9_9EURO</name>
<keyword evidence="5" id="KW-1185">Reference proteome</keyword>
<gene>
    <name evidence="4" type="ORF">BDV26DRAFT_301896</name>
</gene>
<protein>
    <submittedName>
        <fullName evidence="4">3-beta hydroxysteroid dehydrogenase/isomerase family protein</fullName>
    </submittedName>
</protein>
<organism evidence="4 5">
    <name type="scientific">Aspergillus bertholletiae</name>
    <dbReference type="NCBI Taxonomy" id="1226010"/>
    <lineage>
        <taxon>Eukaryota</taxon>
        <taxon>Fungi</taxon>
        <taxon>Dikarya</taxon>
        <taxon>Ascomycota</taxon>
        <taxon>Pezizomycotina</taxon>
        <taxon>Eurotiomycetes</taxon>
        <taxon>Eurotiomycetidae</taxon>
        <taxon>Eurotiales</taxon>
        <taxon>Aspergillaceae</taxon>
        <taxon>Aspergillus</taxon>
        <taxon>Aspergillus subgen. Circumdati</taxon>
    </lineage>
</organism>
<dbReference type="AlphaFoldDB" id="A0A5N7AUJ9"/>
<dbReference type="SUPFAM" id="SSF51735">
    <property type="entry name" value="NAD(P)-binding Rossmann-fold domains"/>
    <property type="match status" value="1"/>
</dbReference>
<dbReference type="Gene3D" id="3.40.50.720">
    <property type="entry name" value="NAD(P)-binding Rossmann-like Domain"/>
    <property type="match status" value="1"/>
</dbReference>
<evidence type="ECO:0000256" key="2">
    <source>
        <dbReference type="ARBA" id="ARBA00023445"/>
    </source>
</evidence>
<dbReference type="Proteomes" id="UP000326198">
    <property type="component" value="Unassembled WGS sequence"/>
</dbReference>
<dbReference type="InterPro" id="IPR001509">
    <property type="entry name" value="Epimerase_deHydtase"/>
</dbReference>
<evidence type="ECO:0000313" key="4">
    <source>
        <dbReference type="EMBL" id="KAE8372470.1"/>
    </source>
</evidence>
<dbReference type="GO" id="GO:0016616">
    <property type="term" value="F:oxidoreductase activity, acting on the CH-OH group of donors, NAD or NADP as acceptor"/>
    <property type="evidence" value="ECO:0007669"/>
    <property type="project" value="TreeGrafter"/>
</dbReference>
<comment type="similarity">
    <text evidence="2">Belongs to the NAD(P)-dependent epimerase/dehydratase family. Dihydroflavonol-4-reductase subfamily.</text>
</comment>
<accession>A0A5N7AUJ9</accession>
<proteinExistence type="inferred from homology"/>
<evidence type="ECO:0000259" key="3">
    <source>
        <dbReference type="Pfam" id="PF01370"/>
    </source>
</evidence>
<dbReference type="EMBL" id="ML736357">
    <property type="protein sequence ID" value="KAE8372470.1"/>
    <property type="molecule type" value="Genomic_DNA"/>
</dbReference>
<evidence type="ECO:0000313" key="5">
    <source>
        <dbReference type="Proteomes" id="UP000326198"/>
    </source>
</evidence>
<dbReference type="OrthoDB" id="2735536at2759"/>
<dbReference type="Pfam" id="PF01370">
    <property type="entry name" value="Epimerase"/>
    <property type="match status" value="1"/>
</dbReference>
<evidence type="ECO:0000256" key="1">
    <source>
        <dbReference type="ARBA" id="ARBA00023002"/>
    </source>
</evidence>